<dbReference type="RefSeq" id="WP_379594978.1">
    <property type="nucleotide sequence ID" value="NZ_JBHRTN010000007.1"/>
</dbReference>
<sequence length="120" mass="13130">MVLLLARWSLLAQVVHDLYNDENLLGEVRDMSLLLVVHDQPAEGAQALEDAVWQLAESHLTLPGALIVESGVSPRYLQEHLSGAMRRAGIAGPLLVTPVAEASWQGLSPEAEEWMRARLA</sequence>
<name>A0ABV7G1K2_9PROT</name>
<gene>
    <name evidence="1" type="ORF">ACFOD4_05725</name>
</gene>
<protein>
    <submittedName>
        <fullName evidence="1">Uncharacterized protein</fullName>
    </submittedName>
</protein>
<evidence type="ECO:0000313" key="2">
    <source>
        <dbReference type="Proteomes" id="UP001595593"/>
    </source>
</evidence>
<dbReference type="Proteomes" id="UP001595593">
    <property type="component" value="Unassembled WGS sequence"/>
</dbReference>
<evidence type="ECO:0000313" key="1">
    <source>
        <dbReference type="EMBL" id="MFC3124556.1"/>
    </source>
</evidence>
<organism evidence="1 2">
    <name type="scientific">Teichococcus globiformis</name>
    <dbReference type="NCBI Taxonomy" id="2307229"/>
    <lineage>
        <taxon>Bacteria</taxon>
        <taxon>Pseudomonadati</taxon>
        <taxon>Pseudomonadota</taxon>
        <taxon>Alphaproteobacteria</taxon>
        <taxon>Acetobacterales</taxon>
        <taxon>Roseomonadaceae</taxon>
        <taxon>Roseomonas</taxon>
    </lineage>
</organism>
<accession>A0ABV7G1K2</accession>
<comment type="caution">
    <text evidence="1">The sequence shown here is derived from an EMBL/GenBank/DDBJ whole genome shotgun (WGS) entry which is preliminary data.</text>
</comment>
<keyword evidence="2" id="KW-1185">Reference proteome</keyword>
<dbReference type="EMBL" id="JBHRTN010000007">
    <property type="protein sequence ID" value="MFC3124556.1"/>
    <property type="molecule type" value="Genomic_DNA"/>
</dbReference>
<proteinExistence type="predicted"/>
<reference evidence="2" key="1">
    <citation type="journal article" date="2019" name="Int. J. Syst. Evol. Microbiol.">
        <title>The Global Catalogue of Microorganisms (GCM) 10K type strain sequencing project: providing services to taxonomists for standard genome sequencing and annotation.</title>
        <authorList>
            <consortium name="The Broad Institute Genomics Platform"/>
            <consortium name="The Broad Institute Genome Sequencing Center for Infectious Disease"/>
            <person name="Wu L."/>
            <person name="Ma J."/>
        </authorList>
    </citation>
    <scope>NUCLEOTIDE SEQUENCE [LARGE SCALE GENOMIC DNA]</scope>
    <source>
        <strain evidence="2">KCTC 52094</strain>
    </source>
</reference>